<dbReference type="RefSeq" id="WP_119399048.1">
    <property type="nucleotide sequence ID" value="NZ_QWJJ01000008.1"/>
</dbReference>
<dbReference type="AlphaFoldDB" id="A0A399IZW8"/>
<dbReference type="GO" id="GO:0016887">
    <property type="term" value="F:ATP hydrolysis activity"/>
    <property type="evidence" value="ECO:0007669"/>
    <property type="project" value="InterPro"/>
</dbReference>
<organism evidence="5 6">
    <name type="scientific">Pseudooceanicola sediminis</name>
    <dbReference type="NCBI Taxonomy" id="2211117"/>
    <lineage>
        <taxon>Bacteria</taxon>
        <taxon>Pseudomonadati</taxon>
        <taxon>Pseudomonadota</taxon>
        <taxon>Alphaproteobacteria</taxon>
        <taxon>Rhodobacterales</taxon>
        <taxon>Paracoccaceae</taxon>
        <taxon>Pseudooceanicola</taxon>
    </lineage>
</organism>
<dbReference type="PANTHER" id="PTHR24220:SF689">
    <property type="entry name" value="LIPOPROTEIN-RELEASING SYSTEM ATP-BINDING PROTEIN LOLD"/>
    <property type="match status" value="1"/>
</dbReference>
<dbReference type="EMBL" id="QWJJ01000008">
    <property type="protein sequence ID" value="RII38703.1"/>
    <property type="molecule type" value="Genomic_DNA"/>
</dbReference>
<dbReference type="Proteomes" id="UP000265848">
    <property type="component" value="Unassembled WGS sequence"/>
</dbReference>
<dbReference type="SMART" id="SM00382">
    <property type="entry name" value="AAA"/>
    <property type="match status" value="1"/>
</dbReference>
<proteinExistence type="inferred from homology"/>
<keyword evidence="2" id="KW-0547">Nucleotide-binding</keyword>
<evidence type="ECO:0000256" key="3">
    <source>
        <dbReference type="ARBA" id="ARBA00022840"/>
    </source>
</evidence>
<dbReference type="GO" id="GO:0022857">
    <property type="term" value="F:transmembrane transporter activity"/>
    <property type="evidence" value="ECO:0007669"/>
    <property type="project" value="TreeGrafter"/>
</dbReference>
<dbReference type="Gene3D" id="3.40.50.300">
    <property type="entry name" value="P-loop containing nucleotide triphosphate hydrolases"/>
    <property type="match status" value="1"/>
</dbReference>
<reference evidence="5 6" key="1">
    <citation type="submission" date="2018-08" db="EMBL/GenBank/DDBJ databases">
        <title>Pseudooceanicola sediminis CY03 in the family Rhodobacteracea.</title>
        <authorList>
            <person name="Zhang Y.-J."/>
        </authorList>
    </citation>
    <scope>NUCLEOTIDE SEQUENCE [LARGE SCALE GENOMIC DNA]</scope>
    <source>
        <strain evidence="5 6">CY03</strain>
    </source>
</reference>
<accession>A0A399IZW8</accession>
<dbReference type="InterPro" id="IPR017871">
    <property type="entry name" value="ABC_transporter-like_CS"/>
</dbReference>
<evidence type="ECO:0000313" key="5">
    <source>
        <dbReference type="EMBL" id="RII38703.1"/>
    </source>
</evidence>
<dbReference type="GO" id="GO:0005524">
    <property type="term" value="F:ATP binding"/>
    <property type="evidence" value="ECO:0007669"/>
    <property type="project" value="UniProtKB-KW"/>
</dbReference>
<dbReference type="SUPFAM" id="SSF52540">
    <property type="entry name" value="P-loop containing nucleoside triphosphate hydrolases"/>
    <property type="match status" value="1"/>
</dbReference>
<protein>
    <submittedName>
        <fullName evidence="5">ABC transporter ATP-binding protein</fullName>
    </submittedName>
</protein>
<feature type="domain" description="ABC transporter" evidence="4">
    <location>
        <begin position="6"/>
        <end position="229"/>
    </location>
</feature>
<dbReference type="PANTHER" id="PTHR24220">
    <property type="entry name" value="IMPORT ATP-BINDING PROTEIN"/>
    <property type="match status" value="1"/>
</dbReference>
<gene>
    <name evidence="5" type="ORF">DL237_10625</name>
</gene>
<dbReference type="PROSITE" id="PS00211">
    <property type="entry name" value="ABC_TRANSPORTER_1"/>
    <property type="match status" value="1"/>
</dbReference>
<dbReference type="InterPro" id="IPR015854">
    <property type="entry name" value="ABC_transpr_LolD-like"/>
</dbReference>
<dbReference type="InterPro" id="IPR003593">
    <property type="entry name" value="AAA+_ATPase"/>
</dbReference>
<dbReference type="OrthoDB" id="9787227at2"/>
<dbReference type="InterPro" id="IPR027417">
    <property type="entry name" value="P-loop_NTPase"/>
</dbReference>
<evidence type="ECO:0000259" key="4">
    <source>
        <dbReference type="PROSITE" id="PS50893"/>
    </source>
</evidence>
<comment type="similarity">
    <text evidence="1">Belongs to the ABC transporter superfamily.</text>
</comment>
<dbReference type="InterPro" id="IPR003439">
    <property type="entry name" value="ABC_transporter-like_ATP-bd"/>
</dbReference>
<evidence type="ECO:0000256" key="1">
    <source>
        <dbReference type="ARBA" id="ARBA00005417"/>
    </source>
</evidence>
<evidence type="ECO:0000313" key="6">
    <source>
        <dbReference type="Proteomes" id="UP000265848"/>
    </source>
</evidence>
<keyword evidence="3 5" id="KW-0067">ATP-binding</keyword>
<keyword evidence="6" id="KW-1185">Reference proteome</keyword>
<dbReference type="GO" id="GO:0005886">
    <property type="term" value="C:plasma membrane"/>
    <property type="evidence" value="ECO:0007669"/>
    <property type="project" value="TreeGrafter"/>
</dbReference>
<name>A0A399IZW8_9RHOB</name>
<dbReference type="PROSITE" id="PS50893">
    <property type="entry name" value="ABC_TRANSPORTER_2"/>
    <property type="match status" value="1"/>
</dbReference>
<sequence>MDKRALKLRDLVVLTEECAPLAEVPALDVAAGEALGISGPSGAGKSSLLFALAGLAPRMRGSVLWGDTDLSALGTPARAAFRARHIGLIFQDHLLFEELGALANATVVAGFRSRSERRALQDEAARRLSSLSLPDDARDVSRFSGGERQRVAVARALAHRPSILLADEPTASLDSANAEHLTQLLLAEAHQAGRTLIVVSHDPQLLARMDRVITMSHGVLVNDFKGGSQ</sequence>
<dbReference type="Pfam" id="PF00005">
    <property type="entry name" value="ABC_tran"/>
    <property type="match status" value="1"/>
</dbReference>
<comment type="caution">
    <text evidence="5">The sequence shown here is derived from an EMBL/GenBank/DDBJ whole genome shotgun (WGS) entry which is preliminary data.</text>
</comment>
<evidence type="ECO:0000256" key="2">
    <source>
        <dbReference type="ARBA" id="ARBA00022741"/>
    </source>
</evidence>